<protein>
    <submittedName>
        <fullName evidence="1">Uncharacterized protein</fullName>
    </submittedName>
</protein>
<proteinExistence type="predicted"/>
<dbReference type="EMBL" id="BAABRO010000001">
    <property type="protein sequence ID" value="GAA5505347.1"/>
    <property type="molecule type" value="Genomic_DNA"/>
</dbReference>
<keyword evidence="2" id="KW-1185">Reference proteome</keyword>
<gene>
    <name evidence="1" type="ORF">Rcae01_00791</name>
</gene>
<organism evidence="1 2">
    <name type="scientific">Novipirellula caenicola</name>
    <dbReference type="NCBI Taxonomy" id="1536901"/>
    <lineage>
        <taxon>Bacteria</taxon>
        <taxon>Pseudomonadati</taxon>
        <taxon>Planctomycetota</taxon>
        <taxon>Planctomycetia</taxon>
        <taxon>Pirellulales</taxon>
        <taxon>Pirellulaceae</taxon>
        <taxon>Novipirellula</taxon>
    </lineage>
</organism>
<name>A0ABP9VJG7_9BACT</name>
<comment type="caution">
    <text evidence="1">The sequence shown here is derived from an EMBL/GenBank/DDBJ whole genome shotgun (WGS) entry which is preliminary data.</text>
</comment>
<evidence type="ECO:0000313" key="2">
    <source>
        <dbReference type="Proteomes" id="UP001416858"/>
    </source>
</evidence>
<sequence length="80" mass="8910">MTGMGFSGAVITPRKPLSENFITVESQPSCGSLLKNAQYCKTFSRELSYILCRLNCFIAASEQRVVSRGWSNPLSFSFHI</sequence>
<reference evidence="1 2" key="1">
    <citation type="submission" date="2024-02" db="EMBL/GenBank/DDBJ databases">
        <title>Rhodopirellula caenicola NBRC 110016.</title>
        <authorList>
            <person name="Ichikawa N."/>
            <person name="Katano-Makiyama Y."/>
            <person name="Hidaka K."/>
        </authorList>
    </citation>
    <scope>NUCLEOTIDE SEQUENCE [LARGE SCALE GENOMIC DNA]</scope>
    <source>
        <strain evidence="1 2">NBRC 110016</strain>
    </source>
</reference>
<dbReference type="Proteomes" id="UP001416858">
    <property type="component" value="Unassembled WGS sequence"/>
</dbReference>
<evidence type="ECO:0000313" key="1">
    <source>
        <dbReference type="EMBL" id="GAA5505347.1"/>
    </source>
</evidence>
<accession>A0ABP9VJG7</accession>